<organism evidence="1 2">
    <name type="scientific">Lyticum sinuosum</name>
    <dbReference type="NCBI Taxonomy" id="1332059"/>
    <lineage>
        <taxon>Bacteria</taxon>
        <taxon>Pseudomonadati</taxon>
        <taxon>Pseudomonadota</taxon>
        <taxon>Alphaproteobacteria</taxon>
        <taxon>Rickettsiales</taxon>
        <taxon>Lyticum</taxon>
    </lineage>
</organism>
<dbReference type="EMBL" id="JARGYU010000001">
    <property type="protein sequence ID" value="MDZ5760974.1"/>
    <property type="molecule type" value="Genomic_DNA"/>
</dbReference>
<dbReference type="AlphaFoldDB" id="A0AAE4VLY5"/>
<name>A0AAE4VLY5_9RICK</name>
<protein>
    <submittedName>
        <fullName evidence="1">Uncharacterized protein</fullName>
    </submittedName>
</protein>
<evidence type="ECO:0000313" key="2">
    <source>
        <dbReference type="Proteomes" id="UP001289135"/>
    </source>
</evidence>
<dbReference type="RefSeq" id="WP_322498406.1">
    <property type="nucleotide sequence ID" value="NZ_JARGYU010000001.1"/>
</dbReference>
<comment type="caution">
    <text evidence="1">The sequence shown here is derived from an EMBL/GenBank/DDBJ whole genome shotgun (WGS) entry which is preliminary data.</text>
</comment>
<keyword evidence="2" id="KW-1185">Reference proteome</keyword>
<reference evidence="1" key="1">
    <citation type="submission" date="2023-02" db="EMBL/GenBank/DDBJ databases">
        <title>Host association and intracellularity evolved multiple times independently in the Rickettsiales.</title>
        <authorList>
            <person name="Castelli M."/>
            <person name="Nardi T."/>
            <person name="Gammuto L."/>
            <person name="Bellinzona G."/>
            <person name="Sabaneyeva E."/>
            <person name="Potekhin A."/>
            <person name="Serra V."/>
            <person name="Petroni G."/>
            <person name="Sassera D."/>
        </authorList>
    </citation>
    <scope>NUCLEOTIDE SEQUENCE</scope>
    <source>
        <strain evidence="1">USBL-36I1</strain>
    </source>
</reference>
<sequence>MQQYLKNIQELKIQYKKNVENIEDIINLMNKINTKINSEDITNKENLKKLREYSKKFHENIKILMEENRVLHQQIMTELEVINLIKEKNIQQETGNNQQNNIQQETKIQEISKIQKNIQQNKPEISNKIPSKEVSHVNPYVQKNIDKTKKFSNILSGQTQNPQTTVAFQQETKIQKNIQQEIGNNQQNNIQQQSNIKIDNNLEKEPLFFQRIFNIIAQSTSKYLSAIKISYNKSQIKTKEFSNNGNNQHIQK</sequence>
<proteinExistence type="predicted"/>
<evidence type="ECO:0000313" key="1">
    <source>
        <dbReference type="EMBL" id="MDZ5760974.1"/>
    </source>
</evidence>
<gene>
    <name evidence="1" type="ORF">Lyticum_00132</name>
</gene>
<accession>A0AAE4VLY5</accession>
<dbReference type="Proteomes" id="UP001289135">
    <property type="component" value="Unassembled WGS sequence"/>
</dbReference>